<keyword evidence="6" id="KW-0902">Two-component regulatory system</keyword>
<evidence type="ECO:0000256" key="4">
    <source>
        <dbReference type="ARBA" id="ARBA00022679"/>
    </source>
</evidence>
<keyword evidence="3" id="KW-0597">Phosphoprotein</keyword>
<reference evidence="9 10" key="1">
    <citation type="submission" date="2017-10" db="EMBL/GenBank/DDBJ databases">
        <title>Novel microbial diversity and functional potential in the marine mammal oral microbiome.</title>
        <authorList>
            <person name="Dudek N.K."/>
            <person name="Sun C.L."/>
            <person name="Burstein D."/>
            <person name="Kantor R.S."/>
            <person name="Aliaga Goltsman D.S."/>
            <person name="Bik E.M."/>
            <person name="Thomas B.C."/>
            <person name="Banfield J.F."/>
            <person name="Relman D.A."/>
        </authorList>
    </citation>
    <scope>NUCLEOTIDE SEQUENCE [LARGE SCALE GENOMIC DNA]</scope>
    <source>
        <strain evidence="9">DOLJORAL78_47_21</strain>
    </source>
</reference>
<organism evidence="9 10">
    <name type="scientific">Neptuniibacter caesariensis</name>
    <dbReference type="NCBI Taxonomy" id="207954"/>
    <lineage>
        <taxon>Bacteria</taxon>
        <taxon>Pseudomonadati</taxon>
        <taxon>Pseudomonadota</taxon>
        <taxon>Gammaproteobacteria</taxon>
        <taxon>Oceanospirillales</taxon>
        <taxon>Oceanospirillaceae</taxon>
        <taxon>Neptuniibacter</taxon>
    </lineage>
</organism>
<name>A0A2G6JPK8_NEPCE</name>
<dbReference type="InterPro" id="IPR005467">
    <property type="entry name" value="His_kinase_dom"/>
</dbReference>
<evidence type="ECO:0000256" key="7">
    <source>
        <dbReference type="SAM" id="Phobius"/>
    </source>
</evidence>
<dbReference type="FunFam" id="1.10.287.130:FF:000001">
    <property type="entry name" value="Two-component sensor histidine kinase"/>
    <property type="match status" value="1"/>
</dbReference>
<dbReference type="CDD" id="cd00082">
    <property type="entry name" value="HisKA"/>
    <property type="match status" value="1"/>
</dbReference>
<dbReference type="InterPro" id="IPR003661">
    <property type="entry name" value="HisK_dim/P_dom"/>
</dbReference>
<accession>A0A2G6JPK8</accession>
<dbReference type="InterPro" id="IPR003594">
    <property type="entry name" value="HATPase_dom"/>
</dbReference>
<keyword evidence="7" id="KW-0472">Membrane</keyword>
<dbReference type="InterPro" id="IPR036097">
    <property type="entry name" value="HisK_dim/P_sf"/>
</dbReference>
<evidence type="ECO:0000256" key="1">
    <source>
        <dbReference type="ARBA" id="ARBA00000085"/>
    </source>
</evidence>
<evidence type="ECO:0000256" key="6">
    <source>
        <dbReference type="ARBA" id="ARBA00023012"/>
    </source>
</evidence>
<dbReference type="EC" id="2.7.13.3" evidence="2"/>
<dbReference type="Proteomes" id="UP000243469">
    <property type="component" value="Unassembled WGS sequence"/>
</dbReference>
<dbReference type="Pfam" id="PF02518">
    <property type="entry name" value="HATPase_c"/>
    <property type="match status" value="1"/>
</dbReference>
<proteinExistence type="predicted"/>
<dbReference type="PANTHER" id="PTHR43547">
    <property type="entry name" value="TWO-COMPONENT HISTIDINE KINASE"/>
    <property type="match status" value="1"/>
</dbReference>
<dbReference type="PROSITE" id="PS50109">
    <property type="entry name" value="HIS_KIN"/>
    <property type="match status" value="1"/>
</dbReference>
<protein>
    <recommendedName>
        <fullName evidence="2">histidine kinase</fullName>
        <ecNumber evidence="2">2.7.13.3</ecNumber>
    </recommendedName>
</protein>
<dbReference type="Gene3D" id="3.30.565.10">
    <property type="entry name" value="Histidine kinase-like ATPase, C-terminal domain"/>
    <property type="match status" value="1"/>
</dbReference>
<dbReference type="AlphaFoldDB" id="A0A2G6JPK8"/>
<comment type="catalytic activity">
    <reaction evidence="1">
        <text>ATP + protein L-histidine = ADP + protein N-phospho-L-histidine.</text>
        <dbReference type="EC" id="2.7.13.3"/>
    </reaction>
</comment>
<dbReference type="SMART" id="SM00388">
    <property type="entry name" value="HisKA"/>
    <property type="match status" value="1"/>
</dbReference>
<keyword evidence="5 9" id="KW-0418">Kinase</keyword>
<evidence type="ECO:0000259" key="8">
    <source>
        <dbReference type="PROSITE" id="PS50109"/>
    </source>
</evidence>
<keyword evidence="7" id="KW-1133">Transmembrane helix</keyword>
<evidence type="ECO:0000313" key="10">
    <source>
        <dbReference type="Proteomes" id="UP000243469"/>
    </source>
</evidence>
<gene>
    <name evidence="9" type="ORF">CSA60_00725</name>
</gene>
<dbReference type="CDD" id="cd00075">
    <property type="entry name" value="HATPase"/>
    <property type="match status" value="1"/>
</dbReference>
<evidence type="ECO:0000256" key="5">
    <source>
        <dbReference type="ARBA" id="ARBA00022777"/>
    </source>
</evidence>
<dbReference type="SUPFAM" id="SSF55874">
    <property type="entry name" value="ATPase domain of HSP90 chaperone/DNA topoisomerase II/histidine kinase"/>
    <property type="match status" value="1"/>
</dbReference>
<dbReference type="EMBL" id="PDSH01000006">
    <property type="protein sequence ID" value="PIE25367.1"/>
    <property type="molecule type" value="Genomic_DNA"/>
</dbReference>
<dbReference type="Gene3D" id="1.10.287.130">
    <property type="match status" value="1"/>
</dbReference>
<dbReference type="GO" id="GO:0000155">
    <property type="term" value="F:phosphorelay sensor kinase activity"/>
    <property type="evidence" value="ECO:0007669"/>
    <property type="project" value="InterPro"/>
</dbReference>
<comment type="caution">
    <text evidence="9">The sequence shown here is derived from an EMBL/GenBank/DDBJ whole genome shotgun (WGS) entry which is preliminary data.</text>
</comment>
<dbReference type="SMART" id="SM00387">
    <property type="entry name" value="HATPase_c"/>
    <property type="match status" value="1"/>
</dbReference>
<evidence type="ECO:0000256" key="3">
    <source>
        <dbReference type="ARBA" id="ARBA00022553"/>
    </source>
</evidence>
<dbReference type="Pfam" id="PF00512">
    <property type="entry name" value="HisKA"/>
    <property type="match status" value="1"/>
</dbReference>
<dbReference type="InterPro" id="IPR004358">
    <property type="entry name" value="Sig_transdc_His_kin-like_C"/>
</dbReference>
<dbReference type="InterPro" id="IPR036890">
    <property type="entry name" value="HATPase_C_sf"/>
</dbReference>
<evidence type="ECO:0000313" key="9">
    <source>
        <dbReference type="EMBL" id="PIE25367.1"/>
    </source>
</evidence>
<feature type="domain" description="Histidine kinase" evidence="8">
    <location>
        <begin position="374"/>
        <end position="590"/>
    </location>
</feature>
<dbReference type="SUPFAM" id="SSF47384">
    <property type="entry name" value="Homodimeric domain of signal transducing histidine kinase"/>
    <property type="match status" value="1"/>
</dbReference>
<keyword evidence="7" id="KW-0812">Transmembrane</keyword>
<feature type="transmembrane region" description="Helical" evidence="7">
    <location>
        <begin position="337"/>
        <end position="355"/>
    </location>
</feature>
<sequence length="598" mass="66208">MKKTPLLLFGLILLPMLILGWLSARLEQNQRVLFKHQFEGLIEVQLAEIDQRFQTHFRNLEKALNAETLALHQTKAPLYPLAALKQLSKTSPYIEQVFLLDSLGNTVFPASHTNNYLEQDFLQATENLRNTPSLFTLLPNESGTVAQAKTVTKATEKSASSFSARLRSAPAQREIALISKAQYAAKAATGADTQGADTSAGQKPQPASAISAHASAVFSSSGWLAWFNNSQLQHIYWRKDQDGNILGFAINSARLLSDLINLLPDESAANNQALHNAQISLLNSRGETSYEWGSLKSRQAQEKPQKIFPLSHPLGSWRLEYHSPGLENPRSHWLEKIVLIAITLLALSVIAWLIYRENTRSIRLAEQRVNFVNQVSHELKTPLTNVRMYAELLEKQLDNEASKPRRYLAIISNESQRLSRLIDNVLNFSRLGRNRVELNLSAGTLGTSLNKVIAAFAPSFSQQGLSIQLDDQCPDTVMLDAECLEQILNNLLSNCEKYAPQSGPVKISCWQENDFSFVQVTDNGPGIAPEQAEKIFTPFYRVSNKLTDGISGTGIGLSIARDMARKHGGDLQLVTATAGASFILSLHTPAIATNENCR</sequence>
<evidence type="ECO:0000256" key="2">
    <source>
        <dbReference type="ARBA" id="ARBA00012438"/>
    </source>
</evidence>
<dbReference type="PANTHER" id="PTHR43547:SF2">
    <property type="entry name" value="HYBRID SIGNAL TRANSDUCTION HISTIDINE KINASE C"/>
    <property type="match status" value="1"/>
</dbReference>
<dbReference type="PRINTS" id="PR00344">
    <property type="entry name" value="BCTRLSENSOR"/>
</dbReference>
<keyword evidence="4" id="KW-0808">Transferase</keyword>